<name>A0ABM3C5G0_DROKI</name>
<feature type="compositionally biased region" description="Basic and acidic residues" evidence="1">
    <location>
        <begin position="399"/>
        <end position="428"/>
    </location>
</feature>
<feature type="compositionally biased region" description="Polar residues" evidence="1">
    <location>
        <begin position="648"/>
        <end position="670"/>
    </location>
</feature>
<evidence type="ECO:0000313" key="3">
    <source>
        <dbReference type="RefSeq" id="XP_041631155.1"/>
    </source>
</evidence>
<feature type="compositionally biased region" description="Basic and acidic residues" evidence="1">
    <location>
        <begin position="267"/>
        <end position="282"/>
    </location>
</feature>
<evidence type="ECO:0000313" key="2">
    <source>
        <dbReference type="Proteomes" id="UP001652661"/>
    </source>
</evidence>
<feature type="compositionally biased region" description="Basic and acidic residues" evidence="1">
    <location>
        <begin position="312"/>
        <end position="338"/>
    </location>
</feature>
<evidence type="ECO:0000256" key="1">
    <source>
        <dbReference type="SAM" id="MobiDB-lite"/>
    </source>
</evidence>
<reference evidence="3" key="1">
    <citation type="submission" date="2025-08" db="UniProtKB">
        <authorList>
            <consortium name="RefSeq"/>
        </authorList>
    </citation>
    <scope>IDENTIFICATION</scope>
    <source>
        <strain evidence="3">14028-0561.14</strain>
        <tissue evidence="3">Whole fly</tissue>
    </source>
</reference>
<dbReference type="GO" id="GO:0016874">
    <property type="term" value="F:ligase activity"/>
    <property type="evidence" value="ECO:0007669"/>
    <property type="project" value="UniProtKB-KW"/>
</dbReference>
<feature type="region of interest" description="Disordered" evidence="1">
    <location>
        <begin position="648"/>
        <end position="678"/>
    </location>
</feature>
<feature type="compositionally biased region" description="Polar residues" evidence="1">
    <location>
        <begin position="342"/>
        <end position="351"/>
    </location>
</feature>
<feature type="compositionally biased region" description="Pro residues" evidence="1">
    <location>
        <begin position="151"/>
        <end position="161"/>
    </location>
</feature>
<feature type="compositionally biased region" description="Basic and acidic residues" evidence="1">
    <location>
        <begin position="481"/>
        <end position="511"/>
    </location>
</feature>
<keyword evidence="2" id="KW-1185">Reference proteome</keyword>
<keyword evidence="3" id="KW-0436">Ligase</keyword>
<dbReference type="Proteomes" id="UP001652661">
    <property type="component" value="Chromosome 3L"/>
</dbReference>
<proteinExistence type="predicted"/>
<gene>
    <name evidence="3" type="primary">LOC121502205</name>
</gene>
<dbReference type="GeneID" id="121502205"/>
<feature type="region of interest" description="Disordered" evidence="1">
    <location>
        <begin position="197"/>
        <end position="511"/>
    </location>
</feature>
<sequence>MDRSTNPTPINQNAKYLPDSISNVLNSIHKLDQGTLAWPTGPRKRTSWTKAISRVPLTGTASSLISNSTPWSKYCERIAKKNTFYQILKASQDQAGLEKSLRRKRIACNCESNPHGDSIYNDIYDIVRTYLEFKTHAQPKADPCPRADSPKVPPPKVPPPVKEIYRVRPRVAETPTLQKYSNGEKWKSKSSEANKPIVEAYRPRGKRYEPKTISLSSFHKTVSKSKRQKSGQDQNITQEFSKESGKVHHDSSTAQSHRKQVKKAQKRNTEIQSKKGNAKESSKLQLRSAKTGPRLKKDARAVQEVILANPKKTKDPHHQDKLQNKTPARKNESKERLILTHISPNVENAQDNQRESLPLQDQSSANKEESKEILKSQNENPIDENHEDNIRGSAKLQNKSKENSKFHYETPKGAHSPENHRRSIRLDNKYTANKETSKGILKLQHKTPKVPYSQDSSKLQNKSLSKFQYESSKAENSQDDPTGRVKFQDKPHTIKPEGLKFKKSSADQHHERIVPKPETKTSKTPVGHIIANQSNNETRRSRRMAVYLPNKFERESMDTFSDKFVSKLLKEMNRIGTKSKRVLANRNSESGSSYVSDLSSAMSQIFSKPRKSTIRKDSKTFFNTRRSLRPIFTNNKASRRSYIQPLSIKSGSSHTSAPASPYIPSNTSSIAPEPVMTSRPSVDRKRFLEMRASRNSVFSSYQEKLKKLKEFLNKHYMDDDAEIDFLDLEGILQSDLLFYPYNEIYNKYKVIEGKDNNVVKQKNKTKPKPLKMEKKSLKSVKKKSACCMCKAMRRPQKEAPFLVEMRRKQKRQELMAYRAQMAMCHEPSQMSNQTRKLAISNLDKKLYFLEDKDIVFSRPKRSNSSIFPSSSKTTTFLKRCSSFTFPKESRQIICS</sequence>
<organism evidence="2 3">
    <name type="scientific">Drosophila kikkawai</name>
    <name type="common">Fruit fly</name>
    <dbReference type="NCBI Taxonomy" id="30033"/>
    <lineage>
        <taxon>Eukaryota</taxon>
        <taxon>Metazoa</taxon>
        <taxon>Ecdysozoa</taxon>
        <taxon>Arthropoda</taxon>
        <taxon>Hexapoda</taxon>
        <taxon>Insecta</taxon>
        <taxon>Pterygota</taxon>
        <taxon>Neoptera</taxon>
        <taxon>Endopterygota</taxon>
        <taxon>Diptera</taxon>
        <taxon>Brachycera</taxon>
        <taxon>Muscomorpha</taxon>
        <taxon>Ephydroidea</taxon>
        <taxon>Drosophilidae</taxon>
        <taxon>Drosophila</taxon>
        <taxon>Sophophora</taxon>
    </lineage>
</organism>
<feature type="region of interest" description="Disordered" evidence="1">
    <location>
        <begin position="137"/>
        <end position="161"/>
    </location>
</feature>
<protein>
    <submittedName>
        <fullName evidence="3">DNA ligase 1</fullName>
    </submittedName>
</protein>
<dbReference type="RefSeq" id="XP_041631155.1">
    <property type="nucleotide sequence ID" value="XM_041775221.2"/>
</dbReference>
<feature type="compositionally biased region" description="Basic and acidic residues" evidence="1">
    <location>
        <begin position="240"/>
        <end position="251"/>
    </location>
</feature>
<feature type="compositionally biased region" description="Basic residues" evidence="1">
    <location>
        <begin position="256"/>
        <end position="266"/>
    </location>
</feature>
<feature type="compositionally biased region" description="Polar residues" evidence="1">
    <location>
        <begin position="453"/>
        <end position="475"/>
    </location>
</feature>
<accession>A0ABM3C5G0</accession>